<dbReference type="Proteomes" id="UP000714275">
    <property type="component" value="Unassembled WGS sequence"/>
</dbReference>
<comment type="caution">
    <text evidence="1">The sequence shown here is derived from an EMBL/GenBank/DDBJ whole genome shotgun (WGS) entry which is preliminary data.</text>
</comment>
<reference evidence="1" key="1">
    <citation type="journal article" date="2020" name="New Phytol.">
        <title>Comparative genomics reveals dynamic genome evolution in host specialist ectomycorrhizal fungi.</title>
        <authorList>
            <person name="Lofgren L.A."/>
            <person name="Nguyen N.H."/>
            <person name="Vilgalys R."/>
            <person name="Ruytinx J."/>
            <person name="Liao H.L."/>
            <person name="Branco S."/>
            <person name="Kuo A."/>
            <person name="LaButti K."/>
            <person name="Lipzen A."/>
            <person name="Andreopoulos W."/>
            <person name="Pangilinan J."/>
            <person name="Riley R."/>
            <person name="Hundley H."/>
            <person name="Na H."/>
            <person name="Barry K."/>
            <person name="Grigoriev I.V."/>
            <person name="Stajich J.E."/>
            <person name="Kennedy P.G."/>
        </authorList>
    </citation>
    <scope>NUCLEOTIDE SEQUENCE</scope>
    <source>
        <strain evidence="1">DOB743</strain>
    </source>
</reference>
<gene>
    <name evidence="1" type="ORF">EV702DRAFT_950456</name>
</gene>
<evidence type="ECO:0000313" key="1">
    <source>
        <dbReference type="EMBL" id="KAG1765260.1"/>
    </source>
</evidence>
<feature type="non-terminal residue" evidence="1">
    <location>
        <position position="135"/>
    </location>
</feature>
<protein>
    <submittedName>
        <fullName evidence="1">Uncharacterized protein</fullName>
    </submittedName>
</protein>
<sequence>PPNAIAPNPISPAGIFDLDVDADIWQDIGLNDIVPEPPDWLADEVTCAVIRLVLEIDQCNEENLHMKVECCALQEWAIVEWDALQRACDDDIILYHMDLHAQQFIDLVLGWQTKVHPIPCTWPMPECWGLSHTEL</sequence>
<dbReference type="AlphaFoldDB" id="A0A9P7CW93"/>
<proteinExistence type="predicted"/>
<name>A0A9P7CW93_9AGAM</name>
<feature type="non-terminal residue" evidence="1">
    <location>
        <position position="1"/>
    </location>
</feature>
<organism evidence="1 2">
    <name type="scientific">Suillus placidus</name>
    <dbReference type="NCBI Taxonomy" id="48579"/>
    <lineage>
        <taxon>Eukaryota</taxon>
        <taxon>Fungi</taxon>
        <taxon>Dikarya</taxon>
        <taxon>Basidiomycota</taxon>
        <taxon>Agaricomycotina</taxon>
        <taxon>Agaricomycetes</taxon>
        <taxon>Agaricomycetidae</taxon>
        <taxon>Boletales</taxon>
        <taxon>Suillineae</taxon>
        <taxon>Suillaceae</taxon>
        <taxon>Suillus</taxon>
    </lineage>
</organism>
<accession>A0A9P7CW93</accession>
<dbReference type="EMBL" id="JABBWD010000110">
    <property type="protein sequence ID" value="KAG1765260.1"/>
    <property type="molecule type" value="Genomic_DNA"/>
</dbReference>
<keyword evidence="2" id="KW-1185">Reference proteome</keyword>
<dbReference type="OrthoDB" id="2976829at2759"/>
<evidence type="ECO:0000313" key="2">
    <source>
        <dbReference type="Proteomes" id="UP000714275"/>
    </source>
</evidence>